<dbReference type="HOGENOM" id="CLU_3335809_0_0_1"/>
<evidence type="ECO:0000313" key="3">
    <source>
        <dbReference type="Proteomes" id="UP000007148"/>
    </source>
</evidence>
<protein>
    <submittedName>
        <fullName evidence="2">Uncharacterized protein</fullName>
    </submittedName>
</protein>
<feature type="transmembrane region" description="Helical" evidence="1">
    <location>
        <begin position="12"/>
        <end position="36"/>
    </location>
</feature>
<dbReference type="InParanoid" id="G4TYN5"/>
<organism evidence="2 3">
    <name type="scientific">Serendipita indica (strain DSM 11827)</name>
    <name type="common">Root endophyte fungus</name>
    <name type="synonym">Piriformospora indica</name>
    <dbReference type="NCBI Taxonomy" id="1109443"/>
    <lineage>
        <taxon>Eukaryota</taxon>
        <taxon>Fungi</taxon>
        <taxon>Dikarya</taxon>
        <taxon>Basidiomycota</taxon>
        <taxon>Agaricomycotina</taxon>
        <taxon>Agaricomycetes</taxon>
        <taxon>Sebacinales</taxon>
        <taxon>Serendipitaceae</taxon>
        <taxon>Serendipita</taxon>
    </lineage>
</organism>
<dbReference type="AlphaFoldDB" id="G4TYN5"/>
<evidence type="ECO:0000256" key="1">
    <source>
        <dbReference type="SAM" id="Phobius"/>
    </source>
</evidence>
<reference evidence="2 3" key="1">
    <citation type="journal article" date="2011" name="PLoS Pathog.">
        <title>Endophytic Life Strategies Decoded by Genome and Transcriptome Analyses of the Mutualistic Root Symbiont Piriformospora indica.</title>
        <authorList>
            <person name="Zuccaro A."/>
            <person name="Lahrmann U."/>
            <person name="Guldener U."/>
            <person name="Langen G."/>
            <person name="Pfiffi S."/>
            <person name="Biedenkopf D."/>
            <person name="Wong P."/>
            <person name="Samans B."/>
            <person name="Grimm C."/>
            <person name="Basiewicz M."/>
            <person name="Murat C."/>
            <person name="Martin F."/>
            <person name="Kogel K.H."/>
        </authorList>
    </citation>
    <scope>NUCLEOTIDE SEQUENCE [LARGE SCALE GENOMIC DNA]</scope>
    <source>
        <strain evidence="2 3">DSM 11827</strain>
    </source>
</reference>
<accession>G4TYN5</accession>
<dbReference type="Proteomes" id="UP000007148">
    <property type="component" value="Unassembled WGS sequence"/>
</dbReference>
<name>G4TYN5_SERID</name>
<keyword evidence="1" id="KW-0472">Membrane</keyword>
<evidence type="ECO:0000313" key="2">
    <source>
        <dbReference type="EMBL" id="CCA76428.1"/>
    </source>
</evidence>
<proteinExistence type="predicted"/>
<keyword evidence="1" id="KW-0812">Transmembrane</keyword>
<keyword evidence="3" id="KW-1185">Reference proteome</keyword>
<comment type="caution">
    <text evidence="2">The sequence shown here is derived from an EMBL/GenBank/DDBJ whole genome shotgun (WGS) entry which is preliminary data.</text>
</comment>
<keyword evidence="1" id="KW-1133">Transmembrane helix</keyword>
<dbReference type="EMBL" id="CAFZ01000748">
    <property type="protein sequence ID" value="CCA76428.1"/>
    <property type="molecule type" value="Genomic_DNA"/>
</dbReference>
<gene>
    <name evidence="2" type="ORF">PIIN_10421</name>
</gene>
<sequence length="38" mass="4638">MRITRIRCRVNEIIVYLTYLNVPYFLLYIIPVYLALCD</sequence>